<dbReference type="PROSITE" id="PS50893">
    <property type="entry name" value="ABC_TRANSPORTER_2"/>
    <property type="match status" value="2"/>
</dbReference>
<dbReference type="EMBL" id="PDBW01000001">
    <property type="protein sequence ID" value="PFH03114.1"/>
    <property type="molecule type" value="Genomic_DNA"/>
</dbReference>
<name>A0AB36TH02_ACETH</name>
<dbReference type="FunFam" id="3.40.50.300:FF:000127">
    <property type="entry name" value="Ribose import ATP-binding protein RbsA"/>
    <property type="match status" value="1"/>
</dbReference>
<feature type="domain" description="ABC transporter" evidence="10">
    <location>
        <begin position="254"/>
        <end position="497"/>
    </location>
</feature>
<comment type="caution">
    <text evidence="11">The sequence shown here is derived from an EMBL/GenBank/DDBJ whole genome shotgun (WGS) entry which is preliminary data.</text>
</comment>
<keyword evidence="8" id="KW-1278">Translocase</keyword>
<dbReference type="SMART" id="SM00382">
    <property type="entry name" value="AAA"/>
    <property type="match status" value="2"/>
</dbReference>
<keyword evidence="3" id="KW-1003">Cell membrane</keyword>
<dbReference type="InterPro" id="IPR003439">
    <property type="entry name" value="ABC_transporter-like_ATP-bd"/>
</dbReference>
<dbReference type="PANTHER" id="PTHR43790:SF3">
    <property type="entry name" value="D-ALLOSE IMPORT ATP-BINDING PROTEIN ALSA-RELATED"/>
    <property type="match status" value="1"/>
</dbReference>
<evidence type="ECO:0000256" key="5">
    <source>
        <dbReference type="ARBA" id="ARBA00022737"/>
    </source>
</evidence>
<evidence type="ECO:0000259" key="10">
    <source>
        <dbReference type="PROSITE" id="PS50893"/>
    </source>
</evidence>
<evidence type="ECO:0000256" key="9">
    <source>
        <dbReference type="ARBA" id="ARBA00023136"/>
    </source>
</evidence>
<dbReference type="RefSeq" id="WP_003512678.1">
    <property type="nucleotide sequence ID" value="NZ_CP013828.1"/>
</dbReference>
<protein>
    <submittedName>
        <fullName evidence="11">Cellooligosaccharide ABC transporter ATP-binding protein</fullName>
    </submittedName>
</protein>
<keyword evidence="5" id="KW-0677">Repeat</keyword>
<keyword evidence="6" id="KW-0547">Nucleotide-binding</keyword>
<reference evidence="11 12" key="1">
    <citation type="submission" date="2017-09" db="EMBL/GenBank/DDBJ databases">
        <title>Evaluation of Pacific Biosciences Sequencing Technology to Finishing C. thermocellum Genome Sequences.</title>
        <authorList>
            <person name="Brown S."/>
        </authorList>
    </citation>
    <scope>NUCLEOTIDE SEQUENCE [LARGE SCALE GENOMIC DNA]</scope>
    <source>
        <strain evidence="11 12">AD2</strain>
    </source>
</reference>
<dbReference type="GeneID" id="35803132"/>
<evidence type="ECO:0000256" key="7">
    <source>
        <dbReference type="ARBA" id="ARBA00022840"/>
    </source>
</evidence>
<evidence type="ECO:0000256" key="6">
    <source>
        <dbReference type="ARBA" id="ARBA00022741"/>
    </source>
</evidence>
<keyword evidence="7 11" id="KW-0067">ATP-binding</keyword>
<dbReference type="InterPro" id="IPR027417">
    <property type="entry name" value="P-loop_NTPase"/>
</dbReference>
<dbReference type="GO" id="GO:0005524">
    <property type="term" value="F:ATP binding"/>
    <property type="evidence" value="ECO:0007669"/>
    <property type="project" value="UniProtKB-KW"/>
</dbReference>
<keyword evidence="2" id="KW-0813">Transport</keyword>
<dbReference type="CDD" id="cd03215">
    <property type="entry name" value="ABC_Carb_Monos_II"/>
    <property type="match status" value="1"/>
</dbReference>
<organism evidence="11 12">
    <name type="scientific">Acetivibrio thermocellus AD2</name>
    <dbReference type="NCBI Taxonomy" id="1138384"/>
    <lineage>
        <taxon>Bacteria</taxon>
        <taxon>Bacillati</taxon>
        <taxon>Bacillota</taxon>
        <taxon>Clostridia</taxon>
        <taxon>Eubacteriales</taxon>
        <taxon>Oscillospiraceae</taxon>
        <taxon>Acetivibrio</taxon>
    </lineage>
</organism>
<dbReference type="Pfam" id="PF00005">
    <property type="entry name" value="ABC_tran"/>
    <property type="match status" value="2"/>
</dbReference>
<dbReference type="InterPro" id="IPR003593">
    <property type="entry name" value="AAA+_ATPase"/>
</dbReference>
<dbReference type="Gene3D" id="3.40.50.300">
    <property type="entry name" value="P-loop containing nucleotide triphosphate hydrolases"/>
    <property type="match status" value="2"/>
</dbReference>
<evidence type="ECO:0000313" key="11">
    <source>
        <dbReference type="EMBL" id="PFH03114.1"/>
    </source>
</evidence>
<proteinExistence type="predicted"/>
<sequence length="499" mass="54808">MDNALLLEVKGLSKVFPGTRALNRVSLEVRKGEVHGLCGENGAGKSTLMNIVGGVFPATEGIMKFDGKIFNPKNPKDSQDAGIGFVHQELCLCPHLSAAENIFIGRLPSKGDKIDFKKLYEDADAILKTLDANFSSKTLVSNLTVSEQQLVEIAKSISLNCKLLILDEPTSSLTDKETARLFQVVRDLKKKGISILFISHRMKEVFEICDRVTVLKDGSYVCCMNISEITHEDVIRAMVGRDLGELYPPKSSKIEEDNYILKVENLSGNGFENVSFTLKKGEILGFAGLVGAGRSEVMRGLCAIDPVKRGEVYLNGEKQKFKRYKDAVKKGICYLTEDRKNSGLFLHMSIAQNISSANLEAVSKRGWIIKKREYSLSEKYVKALSIKIPGLSYPISNLSGGNQQKCLIGKWLSTNPKVIIMDEPTRGIDVGAKREIHNLLRSLSEQGVGVIIVSSELPEIIGVADRIAVMHEGRLAGFLQGEQVSEENIMKLASGANLS</sequence>
<evidence type="ECO:0000256" key="4">
    <source>
        <dbReference type="ARBA" id="ARBA00022597"/>
    </source>
</evidence>
<dbReference type="InterPro" id="IPR050107">
    <property type="entry name" value="ABC_carbohydrate_import_ATPase"/>
</dbReference>
<comment type="subcellular location">
    <subcellularLocation>
        <location evidence="1">Cell membrane</location>
        <topology evidence="1">Peripheral membrane protein</topology>
    </subcellularLocation>
</comment>
<feature type="domain" description="ABC transporter" evidence="10">
    <location>
        <begin position="7"/>
        <end position="242"/>
    </location>
</feature>
<dbReference type="PANTHER" id="PTHR43790">
    <property type="entry name" value="CARBOHYDRATE TRANSPORT ATP-BINDING PROTEIN MG119-RELATED"/>
    <property type="match status" value="1"/>
</dbReference>
<dbReference type="AlphaFoldDB" id="A0AB36TH02"/>
<keyword evidence="9" id="KW-0472">Membrane</keyword>
<keyword evidence="4" id="KW-0762">Sugar transport</keyword>
<dbReference type="Proteomes" id="UP000223596">
    <property type="component" value="Unassembled WGS sequence"/>
</dbReference>
<evidence type="ECO:0000256" key="8">
    <source>
        <dbReference type="ARBA" id="ARBA00022967"/>
    </source>
</evidence>
<evidence type="ECO:0000313" key="12">
    <source>
        <dbReference type="Proteomes" id="UP000223596"/>
    </source>
</evidence>
<evidence type="ECO:0000256" key="1">
    <source>
        <dbReference type="ARBA" id="ARBA00004202"/>
    </source>
</evidence>
<dbReference type="GO" id="GO:0005886">
    <property type="term" value="C:plasma membrane"/>
    <property type="evidence" value="ECO:0007669"/>
    <property type="project" value="UniProtKB-SubCell"/>
</dbReference>
<evidence type="ECO:0000256" key="3">
    <source>
        <dbReference type="ARBA" id="ARBA00022475"/>
    </source>
</evidence>
<dbReference type="CDD" id="cd03216">
    <property type="entry name" value="ABC_Carb_Monos_I"/>
    <property type="match status" value="1"/>
</dbReference>
<dbReference type="GO" id="GO:0016887">
    <property type="term" value="F:ATP hydrolysis activity"/>
    <property type="evidence" value="ECO:0007669"/>
    <property type="project" value="InterPro"/>
</dbReference>
<evidence type="ECO:0000256" key="2">
    <source>
        <dbReference type="ARBA" id="ARBA00022448"/>
    </source>
</evidence>
<dbReference type="SUPFAM" id="SSF52540">
    <property type="entry name" value="P-loop containing nucleoside triphosphate hydrolases"/>
    <property type="match status" value="2"/>
</dbReference>
<accession>A0AB36TH02</accession>
<gene>
    <name evidence="11" type="ORF">M972_111910</name>
</gene>